<dbReference type="NCBIfam" id="TIGR01066">
    <property type="entry name" value="rplM_bact"/>
    <property type="match status" value="1"/>
</dbReference>
<evidence type="ECO:0000256" key="4">
    <source>
        <dbReference type="HAMAP-Rule" id="MF_01366"/>
    </source>
</evidence>
<keyword evidence="3 4" id="KW-0687">Ribonucleoprotein</keyword>
<dbReference type="AlphaFoldDB" id="A0A5C0UH52"/>
<dbReference type="PIRSF" id="PIRSF002181">
    <property type="entry name" value="Ribosomal_L13"/>
    <property type="match status" value="1"/>
</dbReference>
<keyword evidence="2 4" id="KW-0689">Ribosomal protein</keyword>
<gene>
    <name evidence="4 5" type="primary">rplM</name>
    <name evidence="5" type="ORF">FZC36_00310</name>
</gene>
<keyword evidence="6" id="KW-1185">Reference proteome</keyword>
<evidence type="ECO:0000313" key="5">
    <source>
        <dbReference type="EMBL" id="QEK38883.1"/>
    </source>
</evidence>
<evidence type="ECO:0000256" key="3">
    <source>
        <dbReference type="ARBA" id="ARBA00023274"/>
    </source>
</evidence>
<comment type="function">
    <text evidence="4">This protein is one of the early assembly proteins of the 50S ribosomal subunit, although it is not seen to bind rRNA by itself. It is important during the early stages of 50S assembly.</text>
</comment>
<comment type="similarity">
    <text evidence="1 4">Belongs to the universal ribosomal protein uL13 family.</text>
</comment>
<evidence type="ECO:0000313" key="6">
    <source>
        <dbReference type="Proteomes" id="UP000324924"/>
    </source>
</evidence>
<sequence length="162" mass="18009">MSKSFVSKKEHIKNKKSYIMDAKGKVLGRICVEIANVLRGKHLRTFTKGADCGDRVIVLNAQEVVLTGKKYKNKKYYRHTGYPGGLKTRTAEDIMTSDPSEIIKKAVKGMLSRGPLGRTQLGNLKVFSQGEHDLGSLRPEVWAPKSGYMNPESEVKAEKVVS</sequence>
<dbReference type="Proteomes" id="UP000324924">
    <property type="component" value="Chromosome"/>
</dbReference>
<dbReference type="InterPro" id="IPR005823">
    <property type="entry name" value="Ribosomal_uL13_bac-type"/>
</dbReference>
<dbReference type="PANTHER" id="PTHR11545:SF2">
    <property type="entry name" value="LARGE RIBOSOMAL SUBUNIT PROTEIN UL13M"/>
    <property type="match status" value="1"/>
</dbReference>
<protein>
    <recommendedName>
        <fullName evidence="4">Large ribosomal subunit protein uL13</fullName>
    </recommendedName>
</protein>
<reference evidence="5 6" key="1">
    <citation type="submission" date="2019-08" db="EMBL/GenBank/DDBJ databases">
        <title>Highly reduced genomes of protist endosymbionts show evolutionary convergence.</title>
        <authorList>
            <person name="George E."/>
            <person name="Husnik F."/>
            <person name="Tashyreva D."/>
            <person name="Prokopchuk G."/>
            <person name="Horak A."/>
            <person name="Kwong W.K."/>
            <person name="Lukes J."/>
            <person name="Keeling P.J."/>
        </authorList>
    </citation>
    <scope>NUCLEOTIDE SEQUENCE [LARGE SCALE GENOMIC DNA]</scope>
    <source>
        <strain evidence="5">1604HC</strain>
    </source>
</reference>
<dbReference type="KEGG" id="nabu:FZC36_00310"/>
<dbReference type="PANTHER" id="PTHR11545">
    <property type="entry name" value="RIBOSOMAL PROTEIN L13"/>
    <property type="match status" value="1"/>
</dbReference>
<dbReference type="EMBL" id="CP043314">
    <property type="protein sequence ID" value="QEK38883.1"/>
    <property type="molecule type" value="Genomic_DNA"/>
</dbReference>
<dbReference type="GO" id="GO:0017148">
    <property type="term" value="P:negative regulation of translation"/>
    <property type="evidence" value="ECO:0007669"/>
    <property type="project" value="TreeGrafter"/>
</dbReference>
<dbReference type="OrthoDB" id="9801330at2"/>
<dbReference type="CDD" id="cd00392">
    <property type="entry name" value="Ribosomal_L13"/>
    <property type="match status" value="1"/>
</dbReference>
<proteinExistence type="inferred from homology"/>
<accession>A0A5C0UH52</accession>
<dbReference type="GO" id="GO:0003735">
    <property type="term" value="F:structural constituent of ribosome"/>
    <property type="evidence" value="ECO:0007669"/>
    <property type="project" value="InterPro"/>
</dbReference>
<dbReference type="GO" id="GO:0005840">
    <property type="term" value="C:ribosome"/>
    <property type="evidence" value="ECO:0007669"/>
    <property type="project" value="UniProtKB-KW"/>
</dbReference>
<dbReference type="GO" id="GO:0003729">
    <property type="term" value="F:mRNA binding"/>
    <property type="evidence" value="ECO:0007669"/>
    <property type="project" value="TreeGrafter"/>
</dbReference>
<dbReference type="GO" id="GO:1990904">
    <property type="term" value="C:ribonucleoprotein complex"/>
    <property type="evidence" value="ECO:0007669"/>
    <property type="project" value="UniProtKB-KW"/>
</dbReference>
<dbReference type="InterPro" id="IPR005822">
    <property type="entry name" value="Ribosomal_uL13"/>
</dbReference>
<dbReference type="RefSeq" id="WP_148972006.1">
    <property type="nucleotide sequence ID" value="NZ_CP043314.1"/>
</dbReference>
<dbReference type="InterPro" id="IPR036899">
    <property type="entry name" value="Ribosomal_uL13_sf"/>
</dbReference>
<dbReference type="HAMAP" id="MF_01366">
    <property type="entry name" value="Ribosomal_uL13"/>
    <property type="match status" value="1"/>
</dbReference>
<organism evidence="5 6">
    <name type="scientific">Candidatus Nesciobacter abundans</name>
    <dbReference type="NCBI Taxonomy" id="2601668"/>
    <lineage>
        <taxon>Bacteria</taxon>
        <taxon>Pseudomonadati</taxon>
        <taxon>Pseudomonadota</taxon>
        <taxon>Alphaproteobacteria</taxon>
        <taxon>Holosporales</taxon>
        <taxon>Holosporaceae</taxon>
        <taxon>Candidatus Nesciobacter</taxon>
    </lineage>
</organism>
<comment type="subunit">
    <text evidence="4">Part of the 50S ribosomal subunit.</text>
</comment>
<dbReference type="GO" id="GO:0006412">
    <property type="term" value="P:translation"/>
    <property type="evidence" value="ECO:0007669"/>
    <property type="project" value="UniProtKB-UniRule"/>
</dbReference>
<dbReference type="Pfam" id="PF00572">
    <property type="entry name" value="Ribosomal_L13"/>
    <property type="match status" value="1"/>
</dbReference>
<dbReference type="SUPFAM" id="SSF52161">
    <property type="entry name" value="Ribosomal protein L13"/>
    <property type="match status" value="1"/>
</dbReference>
<evidence type="ECO:0000256" key="1">
    <source>
        <dbReference type="ARBA" id="ARBA00006227"/>
    </source>
</evidence>
<name>A0A5C0UH52_9PROT</name>
<evidence type="ECO:0000256" key="2">
    <source>
        <dbReference type="ARBA" id="ARBA00022980"/>
    </source>
</evidence>
<dbReference type="Gene3D" id="3.90.1180.10">
    <property type="entry name" value="Ribosomal protein L13"/>
    <property type="match status" value="1"/>
</dbReference>